<dbReference type="Pfam" id="PF13347">
    <property type="entry name" value="MFS_2"/>
    <property type="match status" value="3"/>
</dbReference>
<proteinExistence type="inferred from homology"/>
<evidence type="ECO:0000313" key="3">
    <source>
        <dbReference type="EMBL" id="ORX72540.1"/>
    </source>
</evidence>
<dbReference type="Proteomes" id="UP000193944">
    <property type="component" value="Unassembled WGS sequence"/>
</dbReference>
<dbReference type="Gene3D" id="1.20.1250.20">
    <property type="entry name" value="MFS general substrate transporter like domains"/>
    <property type="match status" value="2"/>
</dbReference>
<feature type="transmembrane region" description="Helical" evidence="2">
    <location>
        <begin position="223"/>
        <end position="241"/>
    </location>
</feature>
<gene>
    <name evidence="3" type="ORF">BCR32DRAFT_297244</name>
</gene>
<feature type="transmembrane region" description="Helical" evidence="2">
    <location>
        <begin position="95"/>
        <end position="115"/>
    </location>
</feature>
<dbReference type="EMBL" id="MCFG01000396">
    <property type="protein sequence ID" value="ORX72540.1"/>
    <property type="molecule type" value="Genomic_DNA"/>
</dbReference>
<sequence length="480" mass="53255">MTERGDESKGFYKLSLMQRIGYGAGDMAQNFVFQAASFLIPFFYSEVYIFGGDPGKSLVRSGTLLLVVRFIDVIWDPIVGAFVDKHNPRWGKYRSYLVLAGFPLCVLYVLCFIRVGNGSMIYACITYTLLQMCYTLTNVPYGALNASLTRDTDEIAKLTTTRMVMANIAGFFVYTGAPIVLGLFDGGKLPWDLIGYNFIGSIPGILFMPFIPYVHKAIGKKNVFYCAGVIGIIGFLMIYAFSKFGLVTNDRGWAMLLANFVKSTGMSISTGYMWVLVPEVISYAEYTTGRRIAGIVNALTGLFFKAGFAIGGVIPQWVAGFAGYKSAEGGGGSSLPHNSGAWIKFILCYGTLGFLLFIYCFTQTKERVVMDEKEAENVKVSDLWVEFVRNGPLRVIAFYFITGFCAMNCTNTAVSYFYDMAGQKPAAQEAVRWSIALIPAILFVIMIIIIAMYSLTDDKIEEINKEIERRNHKTDDAELA</sequence>
<dbReference type="InterPro" id="IPR036259">
    <property type="entry name" value="MFS_trans_sf"/>
</dbReference>
<feature type="transmembrane region" description="Helical" evidence="2">
    <location>
        <begin position="64"/>
        <end position="83"/>
    </location>
</feature>
<evidence type="ECO:0000256" key="1">
    <source>
        <dbReference type="ARBA" id="ARBA00008335"/>
    </source>
</evidence>
<feature type="transmembrane region" description="Helical" evidence="2">
    <location>
        <begin position="396"/>
        <end position="418"/>
    </location>
</feature>
<protein>
    <submittedName>
        <fullName evidence="3">Putative sugar/Na+ simporter</fullName>
    </submittedName>
</protein>
<keyword evidence="2" id="KW-0812">Transmembrane</keyword>
<comment type="similarity">
    <text evidence="1">Belongs to the major facilitator superfamily.</text>
</comment>
<feature type="transmembrane region" description="Helical" evidence="2">
    <location>
        <begin position="253"/>
        <end position="277"/>
    </location>
</feature>
<dbReference type="STRING" id="1754192.A0A1Y1WG65"/>
<feature type="transmembrane region" description="Helical" evidence="2">
    <location>
        <begin position="430"/>
        <end position="455"/>
    </location>
</feature>
<dbReference type="OrthoDB" id="2118226at2759"/>
<dbReference type="SUPFAM" id="SSF103473">
    <property type="entry name" value="MFS general substrate transporter"/>
    <property type="match status" value="2"/>
</dbReference>
<feature type="transmembrane region" description="Helical" evidence="2">
    <location>
        <begin position="121"/>
        <end position="144"/>
    </location>
</feature>
<keyword evidence="4" id="KW-1185">Reference proteome</keyword>
<evidence type="ECO:0000256" key="2">
    <source>
        <dbReference type="SAM" id="Phobius"/>
    </source>
</evidence>
<keyword evidence="2" id="KW-0472">Membrane</keyword>
<comment type="caution">
    <text evidence="3">The sequence shown here is derived from an EMBL/GenBank/DDBJ whole genome shotgun (WGS) entry which is preliminary data.</text>
</comment>
<feature type="transmembrane region" description="Helical" evidence="2">
    <location>
        <begin position="164"/>
        <end position="181"/>
    </location>
</feature>
<feature type="transmembrane region" description="Helical" evidence="2">
    <location>
        <begin position="193"/>
        <end position="211"/>
    </location>
</feature>
<name>A0A1Y1WG65_9FUNG</name>
<feature type="transmembrane region" description="Helical" evidence="2">
    <location>
        <begin position="339"/>
        <end position="361"/>
    </location>
</feature>
<dbReference type="GO" id="GO:0008643">
    <property type="term" value="P:carbohydrate transport"/>
    <property type="evidence" value="ECO:0007669"/>
    <property type="project" value="InterPro"/>
</dbReference>
<feature type="transmembrane region" description="Helical" evidence="2">
    <location>
        <begin position="20"/>
        <end position="44"/>
    </location>
</feature>
<evidence type="ECO:0000313" key="4">
    <source>
        <dbReference type="Proteomes" id="UP000193944"/>
    </source>
</evidence>
<dbReference type="InterPro" id="IPR039672">
    <property type="entry name" value="MFS_2"/>
</dbReference>
<reference evidence="3 4" key="1">
    <citation type="submission" date="2016-08" db="EMBL/GenBank/DDBJ databases">
        <title>A Parts List for Fungal Cellulosomes Revealed by Comparative Genomics.</title>
        <authorList>
            <consortium name="DOE Joint Genome Institute"/>
            <person name="Haitjema C.H."/>
            <person name="Gilmore S.P."/>
            <person name="Henske J.K."/>
            <person name="Solomon K.V."/>
            <person name="De Groot R."/>
            <person name="Kuo A."/>
            <person name="Mondo S.J."/>
            <person name="Salamov A.A."/>
            <person name="Labutti K."/>
            <person name="Zhao Z."/>
            <person name="Chiniquy J."/>
            <person name="Barry K."/>
            <person name="Brewer H.M."/>
            <person name="Purvine S.O."/>
            <person name="Wright A.T."/>
            <person name="Boxma B."/>
            <person name="Van Alen T."/>
            <person name="Hackstein J.H."/>
            <person name="Baker S.E."/>
            <person name="Grigoriev I.V."/>
            <person name="O'Malley M.A."/>
        </authorList>
    </citation>
    <scope>NUCLEOTIDE SEQUENCE [LARGE SCALE GENOMIC DNA]</scope>
    <source>
        <strain evidence="3 4">S4</strain>
    </source>
</reference>
<accession>A0A1Y1WG65</accession>
<dbReference type="AlphaFoldDB" id="A0A1Y1WG65"/>
<dbReference type="GO" id="GO:0005886">
    <property type="term" value="C:plasma membrane"/>
    <property type="evidence" value="ECO:0007669"/>
    <property type="project" value="TreeGrafter"/>
</dbReference>
<keyword evidence="2" id="KW-1133">Transmembrane helix</keyword>
<feature type="transmembrane region" description="Helical" evidence="2">
    <location>
        <begin position="298"/>
        <end position="319"/>
    </location>
</feature>
<organism evidence="3 4">
    <name type="scientific">Anaeromyces robustus</name>
    <dbReference type="NCBI Taxonomy" id="1754192"/>
    <lineage>
        <taxon>Eukaryota</taxon>
        <taxon>Fungi</taxon>
        <taxon>Fungi incertae sedis</taxon>
        <taxon>Chytridiomycota</taxon>
        <taxon>Chytridiomycota incertae sedis</taxon>
        <taxon>Neocallimastigomycetes</taxon>
        <taxon>Neocallimastigales</taxon>
        <taxon>Neocallimastigaceae</taxon>
        <taxon>Anaeromyces</taxon>
    </lineage>
</organism>
<dbReference type="PANTHER" id="PTHR11328">
    <property type="entry name" value="MAJOR FACILITATOR SUPERFAMILY DOMAIN-CONTAINING PROTEIN"/>
    <property type="match status" value="1"/>
</dbReference>
<dbReference type="GO" id="GO:0015293">
    <property type="term" value="F:symporter activity"/>
    <property type="evidence" value="ECO:0007669"/>
    <property type="project" value="InterPro"/>
</dbReference>
<dbReference type="PANTHER" id="PTHR11328:SF24">
    <property type="entry name" value="MAJOR FACILITATOR SUPERFAMILY (MFS) PROFILE DOMAIN-CONTAINING PROTEIN"/>
    <property type="match status" value="1"/>
</dbReference>
<reference evidence="3 4" key="2">
    <citation type="submission" date="2016-08" db="EMBL/GenBank/DDBJ databases">
        <title>Pervasive Adenine N6-methylation of Active Genes in Fungi.</title>
        <authorList>
            <consortium name="DOE Joint Genome Institute"/>
            <person name="Mondo S.J."/>
            <person name="Dannebaum R.O."/>
            <person name="Kuo R.C."/>
            <person name="Labutti K."/>
            <person name="Haridas S."/>
            <person name="Kuo A."/>
            <person name="Salamov A."/>
            <person name="Ahrendt S.R."/>
            <person name="Lipzen A."/>
            <person name="Sullivan W."/>
            <person name="Andreopoulos W.B."/>
            <person name="Clum A."/>
            <person name="Lindquist E."/>
            <person name="Daum C."/>
            <person name="Ramamoorthy G.K."/>
            <person name="Gryganskyi A."/>
            <person name="Culley D."/>
            <person name="Magnuson J.K."/>
            <person name="James T.Y."/>
            <person name="O'Malley M.A."/>
            <person name="Stajich J.E."/>
            <person name="Spatafora J.W."/>
            <person name="Visel A."/>
            <person name="Grigoriev I.V."/>
        </authorList>
    </citation>
    <scope>NUCLEOTIDE SEQUENCE [LARGE SCALE GENOMIC DNA]</scope>
    <source>
        <strain evidence="3 4">S4</strain>
    </source>
</reference>